<keyword evidence="3" id="KW-0472">Membrane</keyword>
<dbReference type="PROSITE" id="PS51755">
    <property type="entry name" value="OMPR_PHOB"/>
    <property type="match status" value="1"/>
</dbReference>
<evidence type="ECO:0000256" key="3">
    <source>
        <dbReference type="SAM" id="Phobius"/>
    </source>
</evidence>
<feature type="domain" description="OmpR/PhoB-type" evidence="4">
    <location>
        <begin position="1"/>
        <end position="73"/>
    </location>
</feature>
<proteinExistence type="predicted"/>
<dbReference type="InterPro" id="IPR036388">
    <property type="entry name" value="WH-like_DNA-bd_sf"/>
</dbReference>
<dbReference type="Proteomes" id="UP001257909">
    <property type="component" value="Unassembled WGS sequence"/>
</dbReference>
<name>A0ABU1VZQ3_9GAMM</name>
<dbReference type="Gene3D" id="1.10.10.10">
    <property type="entry name" value="Winged helix-like DNA-binding domain superfamily/Winged helix DNA-binding domain"/>
    <property type="match status" value="1"/>
</dbReference>
<keyword evidence="3" id="KW-1133">Transmembrane helix</keyword>
<dbReference type="InterPro" id="IPR016032">
    <property type="entry name" value="Sig_transdc_resp-reg_C-effctor"/>
</dbReference>
<evidence type="ECO:0000259" key="4">
    <source>
        <dbReference type="PROSITE" id="PS51755"/>
    </source>
</evidence>
<evidence type="ECO:0000256" key="1">
    <source>
        <dbReference type="ARBA" id="ARBA00023125"/>
    </source>
</evidence>
<feature type="DNA-binding region" description="OmpR/PhoB-type" evidence="2">
    <location>
        <begin position="1"/>
        <end position="73"/>
    </location>
</feature>
<dbReference type="Pfam" id="PF00486">
    <property type="entry name" value="Trans_reg_C"/>
    <property type="match status" value="1"/>
</dbReference>
<evidence type="ECO:0000313" key="5">
    <source>
        <dbReference type="EMBL" id="MDR7120948.1"/>
    </source>
</evidence>
<keyword evidence="3" id="KW-0812">Transmembrane</keyword>
<dbReference type="CDD" id="cd00383">
    <property type="entry name" value="trans_reg_C"/>
    <property type="match status" value="1"/>
</dbReference>
<dbReference type="SUPFAM" id="SSF46894">
    <property type="entry name" value="C-terminal effector domain of the bipartite response regulators"/>
    <property type="match status" value="1"/>
</dbReference>
<gene>
    <name evidence="5" type="ORF">J2W69_001886</name>
</gene>
<evidence type="ECO:0000256" key="2">
    <source>
        <dbReference type="PROSITE-ProRule" id="PRU01091"/>
    </source>
</evidence>
<accession>A0ABU1VZQ3</accession>
<dbReference type="RefSeq" id="WP_310277177.1">
    <property type="nucleotide sequence ID" value="NZ_JAVDWR010000004.1"/>
</dbReference>
<protein>
    <recommendedName>
        <fullName evidence="4">OmpR/PhoB-type domain-containing protein</fullName>
    </recommendedName>
</protein>
<reference evidence="5 6" key="1">
    <citation type="submission" date="2023-07" db="EMBL/GenBank/DDBJ databases">
        <title>Sorghum-associated microbial communities from plants grown in Nebraska, USA.</title>
        <authorList>
            <person name="Schachtman D."/>
        </authorList>
    </citation>
    <scope>NUCLEOTIDE SEQUENCE [LARGE SCALE GENOMIC DNA]</scope>
    <source>
        <strain evidence="5 6">4138</strain>
    </source>
</reference>
<dbReference type="InterPro" id="IPR001867">
    <property type="entry name" value="OmpR/PhoB-type_DNA-bd"/>
</dbReference>
<dbReference type="SMART" id="SM00862">
    <property type="entry name" value="Trans_reg_C"/>
    <property type="match status" value="1"/>
</dbReference>
<dbReference type="EMBL" id="JAVDWR010000004">
    <property type="protein sequence ID" value="MDR7120948.1"/>
    <property type="molecule type" value="Genomic_DNA"/>
</dbReference>
<feature type="transmembrane region" description="Helical" evidence="3">
    <location>
        <begin position="87"/>
        <end position="109"/>
    </location>
</feature>
<keyword evidence="6" id="KW-1185">Reference proteome</keyword>
<sequence length="268" mass="29666">MQPLSFRLLETLAGSPEDVIPVETLIESVWGAVTVSPDTLKQRVFILRKAIEESELTGISIQAVRSEGYRLLIEPQPHLVVSQRPRFGWRAVVAGAAGILLILTLWLMVSHQSALFKNNRVVLLSNVPIQKMPAAAAHTFEAWRNLITASQPPRNFQLIFSDLQKDTAMSVQARKNRAALISLFEVVQLHDSVVVRLSIIEGSTATVLRSELLSTTDDSSQMTMLQQVASIEALIGSGALSLQNAQRENAEDPIWKELKHLAQHNNPQ</sequence>
<organism evidence="5 6">
    <name type="scientific">Rheinheimera soli</name>
    <dbReference type="NCBI Taxonomy" id="443616"/>
    <lineage>
        <taxon>Bacteria</taxon>
        <taxon>Pseudomonadati</taxon>
        <taxon>Pseudomonadota</taxon>
        <taxon>Gammaproteobacteria</taxon>
        <taxon>Chromatiales</taxon>
        <taxon>Chromatiaceae</taxon>
        <taxon>Rheinheimera</taxon>
    </lineage>
</organism>
<comment type="caution">
    <text evidence="5">The sequence shown here is derived from an EMBL/GenBank/DDBJ whole genome shotgun (WGS) entry which is preliminary data.</text>
</comment>
<keyword evidence="1 2" id="KW-0238">DNA-binding</keyword>
<evidence type="ECO:0000313" key="6">
    <source>
        <dbReference type="Proteomes" id="UP001257909"/>
    </source>
</evidence>